<comment type="caution">
    <text evidence="3">The sequence shown here is derived from an EMBL/GenBank/DDBJ whole genome shotgun (WGS) entry which is preliminary data.</text>
</comment>
<evidence type="ECO:0000259" key="2">
    <source>
        <dbReference type="Pfam" id="PF12697"/>
    </source>
</evidence>
<dbReference type="GO" id="GO:0016787">
    <property type="term" value="F:hydrolase activity"/>
    <property type="evidence" value="ECO:0007669"/>
    <property type="project" value="UniProtKB-KW"/>
</dbReference>
<sequence>MIYYSVDDWTNAYSNTIHIAGGDGWPALWTELAAAYRASAEANGRARLGLAYGDGERERFDLFLPAGEPEGLVVFVHGGYWSELDNSYWSHLAAGSIDSGYAVAIPGYSLCPAVRIAEITVQVAAAITRAAGMIAGPVHLAGHSAGGHLVTRMLAEQSPLGEAVARRIANTVSISGVHDLRPLMRTEVNDVLHLDVREAAAESPVLSVPRAGTRLLCWVGASERAEFRRQNALLANIWAGLGAETASYEEPDRHHFDVLDGLLTPHHPLTRALLGN</sequence>
<dbReference type="Proteomes" id="UP000996601">
    <property type="component" value="Unassembled WGS sequence"/>
</dbReference>
<dbReference type="InterPro" id="IPR050300">
    <property type="entry name" value="GDXG_lipolytic_enzyme"/>
</dbReference>
<evidence type="ECO:0000313" key="4">
    <source>
        <dbReference type="Proteomes" id="UP000996601"/>
    </source>
</evidence>
<gene>
    <name evidence="3" type="ORF">GB927_031820</name>
</gene>
<dbReference type="EMBL" id="WHSB02000022">
    <property type="protein sequence ID" value="MCQ4634660.1"/>
    <property type="molecule type" value="Genomic_DNA"/>
</dbReference>
<dbReference type="PANTHER" id="PTHR48081">
    <property type="entry name" value="AB HYDROLASE SUPERFAMILY PROTEIN C4A8.06C"/>
    <property type="match status" value="1"/>
</dbReference>
<dbReference type="RefSeq" id="WP_256121210.1">
    <property type="nucleotide sequence ID" value="NZ_WHSB02000022.1"/>
</dbReference>
<evidence type="ECO:0000256" key="1">
    <source>
        <dbReference type="ARBA" id="ARBA00022801"/>
    </source>
</evidence>
<accession>A0ABT1RHM1</accession>
<keyword evidence="1 3" id="KW-0378">Hydrolase</keyword>
<dbReference type="InterPro" id="IPR029058">
    <property type="entry name" value="AB_hydrolase_fold"/>
</dbReference>
<dbReference type="SUPFAM" id="SSF53474">
    <property type="entry name" value="alpha/beta-Hydrolases"/>
    <property type="match status" value="1"/>
</dbReference>
<dbReference type="Gene3D" id="3.40.50.1820">
    <property type="entry name" value="alpha/beta hydrolase"/>
    <property type="match status" value="1"/>
</dbReference>
<dbReference type="Pfam" id="PF12697">
    <property type="entry name" value="Abhydrolase_6"/>
    <property type="match status" value="1"/>
</dbReference>
<feature type="domain" description="AB hydrolase-1" evidence="2">
    <location>
        <begin position="73"/>
        <end position="199"/>
    </location>
</feature>
<protein>
    <submittedName>
        <fullName evidence="3">Alpha/beta hydrolase</fullName>
    </submittedName>
</protein>
<reference evidence="3" key="1">
    <citation type="submission" date="2021-07" db="EMBL/GenBank/DDBJ databases">
        <title>Shinella sp. nov., a novel member of the genus Shinella from water.</title>
        <authorList>
            <person name="Deng Y."/>
        </authorList>
    </citation>
    <scope>NUCLEOTIDE SEQUENCE</scope>
    <source>
        <strain evidence="3">CPCC 100929</strain>
    </source>
</reference>
<name>A0ABT1RHM1_9HYPH</name>
<proteinExistence type="predicted"/>
<dbReference type="InterPro" id="IPR000073">
    <property type="entry name" value="AB_hydrolase_1"/>
</dbReference>
<evidence type="ECO:0000313" key="3">
    <source>
        <dbReference type="EMBL" id="MCQ4634660.1"/>
    </source>
</evidence>
<organism evidence="3 4">
    <name type="scientific">Shinella lacus</name>
    <dbReference type="NCBI Taxonomy" id="2654216"/>
    <lineage>
        <taxon>Bacteria</taxon>
        <taxon>Pseudomonadati</taxon>
        <taxon>Pseudomonadota</taxon>
        <taxon>Alphaproteobacteria</taxon>
        <taxon>Hyphomicrobiales</taxon>
        <taxon>Rhizobiaceae</taxon>
        <taxon>Shinella</taxon>
    </lineage>
</organism>
<dbReference type="PANTHER" id="PTHR48081:SF33">
    <property type="entry name" value="KYNURENINE FORMAMIDASE"/>
    <property type="match status" value="1"/>
</dbReference>
<keyword evidence="4" id="KW-1185">Reference proteome</keyword>